<dbReference type="InterPro" id="IPR001482">
    <property type="entry name" value="T2SS/T4SS_dom"/>
</dbReference>
<comment type="caution">
    <text evidence="5">The sequence shown here is derived from an EMBL/GenBank/DDBJ whole genome shotgun (WGS) entry which is preliminary data.</text>
</comment>
<dbReference type="Proteomes" id="UP000178302">
    <property type="component" value="Unassembled WGS sequence"/>
</dbReference>
<keyword evidence="3" id="KW-0067">ATP-binding</keyword>
<feature type="domain" description="Bacterial type II secretion system protein E" evidence="4">
    <location>
        <begin position="115"/>
        <end position="129"/>
    </location>
</feature>
<gene>
    <name evidence="5" type="ORF">A2909_01470</name>
</gene>
<accession>A0A1G2LQV3</accession>
<proteinExistence type="inferred from homology"/>
<organism evidence="5 6">
    <name type="scientific">Candidatus Tagabacteria bacterium RIFCSPLOWO2_01_FULL_39_11</name>
    <dbReference type="NCBI Taxonomy" id="1802295"/>
    <lineage>
        <taxon>Bacteria</taxon>
        <taxon>Candidatus Tagaibacteriota</taxon>
    </lineage>
</organism>
<dbReference type="InterPro" id="IPR003593">
    <property type="entry name" value="AAA+_ATPase"/>
</dbReference>
<evidence type="ECO:0000256" key="3">
    <source>
        <dbReference type="ARBA" id="ARBA00022840"/>
    </source>
</evidence>
<keyword evidence="2" id="KW-0547">Nucleotide-binding</keyword>
<dbReference type="SUPFAM" id="SSF52540">
    <property type="entry name" value="P-loop containing nucleoside triphosphate hydrolases"/>
    <property type="match status" value="1"/>
</dbReference>
<dbReference type="InterPro" id="IPR027417">
    <property type="entry name" value="P-loop_NTPase"/>
</dbReference>
<evidence type="ECO:0000259" key="4">
    <source>
        <dbReference type="PROSITE" id="PS00662"/>
    </source>
</evidence>
<dbReference type="AlphaFoldDB" id="A0A1G2LQV3"/>
<dbReference type="GO" id="GO:0005524">
    <property type="term" value="F:ATP binding"/>
    <property type="evidence" value="ECO:0007669"/>
    <property type="project" value="UniProtKB-KW"/>
</dbReference>
<evidence type="ECO:0000256" key="2">
    <source>
        <dbReference type="ARBA" id="ARBA00022741"/>
    </source>
</evidence>
<sequence>MRVSVFRTINGESAVLRILNRSEMIISLENLGMDQKDFLTVKKLISRVYGMLLITGPSGSGKTTTLYSLLRKLQGKEKNIVTLEDPVELRLENIRQIQIKPVQGFTFASAMRSILRQDPDIIMVGEIRDPETAEYAVRASLTGRSVASTVHANTTIGIIARLIDMNIERSLIAYAVNGAIAQRLVRKICSSCKTSYAPDPELLKYFKLESATVEFMRGSGCDACNNTGYIGRTGIFEVLEFDDGLRSLIIEKTPMNVLQAHAEKTGLKTLKQDAVEKVLAGITTIEEASRSV</sequence>
<evidence type="ECO:0000256" key="1">
    <source>
        <dbReference type="ARBA" id="ARBA00006611"/>
    </source>
</evidence>
<dbReference type="Pfam" id="PF00437">
    <property type="entry name" value="T2SSE"/>
    <property type="match status" value="1"/>
</dbReference>
<evidence type="ECO:0000313" key="5">
    <source>
        <dbReference type="EMBL" id="OHA13222.1"/>
    </source>
</evidence>
<protein>
    <recommendedName>
        <fullName evidence="4">Bacterial type II secretion system protein E domain-containing protein</fullName>
    </recommendedName>
</protein>
<reference evidence="5 6" key="1">
    <citation type="journal article" date="2016" name="Nat. Commun.">
        <title>Thousands of microbial genomes shed light on interconnected biogeochemical processes in an aquifer system.</title>
        <authorList>
            <person name="Anantharaman K."/>
            <person name="Brown C.T."/>
            <person name="Hug L.A."/>
            <person name="Sharon I."/>
            <person name="Castelle C.J."/>
            <person name="Probst A.J."/>
            <person name="Thomas B.C."/>
            <person name="Singh A."/>
            <person name="Wilkins M.J."/>
            <person name="Karaoz U."/>
            <person name="Brodie E.L."/>
            <person name="Williams K.H."/>
            <person name="Hubbard S.S."/>
            <person name="Banfield J.F."/>
        </authorList>
    </citation>
    <scope>NUCLEOTIDE SEQUENCE [LARGE SCALE GENOMIC DNA]</scope>
</reference>
<dbReference type="GO" id="GO:0005886">
    <property type="term" value="C:plasma membrane"/>
    <property type="evidence" value="ECO:0007669"/>
    <property type="project" value="TreeGrafter"/>
</dbReference>
<name>A0A1G2LQV3_9BACT</name>
<dbReference type="GO" id="GO:0016887">
    <property type="term" value="F:ATP hydrolysis activity"/>
    <property type="evidence" value="ECO:0007669"/>
    <property type="project" value="TreeGrafter"/>
</dbReference>
<dbReference type="EMBL" id="MHQZ01000040">
    <property type="protein sequence ID" value="OHA13222.1"/>
    <property type="molecule type" value="Genomic_DNA"/>
</dbReference>
<dbReference type="Gene3D" id="3.40.50.300">
    <property type="entry name" value="P-loop containing nucleotide triphosphate hydrolases"/>
    <property type="match status" value="1"/>
</dbReference>
<evidence type="ECO:0000313" key="6">
    <source>
        <dbReference type="Proteomes" id="UP000178302"/>
    </source>
</evidence>
<dbReference type="PANTHER" id="PTHR30258">
    <property type="entry name" value="TYPE II SECRETION SYSTEM PROTEIN GSPE-RELATED"/>
    <property type="match status" value="1"/>
</dbReference>
<dbReference type="PANTHER" id="PTHR30258:SF2">
    <property type="entry name" value="COMG OPERON PROTEIN 1"/>
    <property type="match status" value="1"/>
</dbReference>
<dbReference type="SMART" id="SM00382">
    <property type="entry name" value="AAA"/>
    <property type="match status" value="1"/>
</dbReference>
<comment type="similarity">
    <text evidence="1">Belongs to the GSP E family.</text>
</comment>
<dbReference type="PROSITE" id="PS00662">
    <property type="entry name" value="T2SP_E"/>
    <property type="match status" value="1"/>
</dbReference>
<dbReference type="CDD" id="cd01129">
    <property type="entry name" value="PulE-GspE-like"/>
    <property type="match status" value="1"/>
</dbReference>